<proteinExistence type="predicted"/>
<reference evidence="1 2" key="2">
    <citation type="journal article" date="2022" name="Mol. Ecol. Resour.">
        <title>The genomes of chicory, endive, great burdock and yacon provide insights into Asteraceae paleo-polyploidization history and plant inulin production.</title>
        <authorList>
            <person name="Fan W."/>
            <person name="Wang S."/>
            <person name="Wang H."/>
            <person name="Wang A."/>
            <person name="Jiang F."/>
            <person name="Liu H."/>
            <person name="Zhao H."/>
            <person name="Xu D."/>
            <person name="Zhang Y."/>
        </authorList>
    </citation>
    <scope>NUCLEOTIDE SEQUENCE [LARGE SCALE GENOMIC DNA]</scope>
    <source>
        <strain evidence="2">cv. Yunnan</strain>
        <tissue evidence="1">Leaves</tissue>
    </source>
</reference>
<comment type="caution">
    <text evidence="1">The sequence shown here is derived from an EMBL/GenBank/DDBJ whole genome shotgun (WGS) entry which is preliminary data.</text>
</comment>
<keyword evidence="2" id="KW-1185">Reference proteome</keyword>
<reference evidence="2" key="1">
    <citation type="journal article" date="2022" name="Mol. Ecol. Resour.">
        <title>The genomes of chicory, endive, great burdock and yacon provide insights into Asteraceae palaeo-polyploidization history and plant inulin production.</title>
        <authorList>
            <person name="Fan W."/>
            <person name="Wang S."/>
            <person name="Wang H."/>
            <person name="Wang A."/>
            <person name="Jiang F."/>
            <person name="Liu H."/>
            <person name="Zhao H."/>
            <person name="Xu D."/>
            <person name="Zhang Y."/>
        </authorList>
    </citation>
    <scope>NUCLEOTIDE SEQUENCE [LARGE SCALE GENOMIC DNA]</scope>
    <source>
        <strain evidence="2">cv. Yunnan</strain>
    </source>
</reference>
<dbReference type="EMBL" id="CM042034">
    <property type="protein sequence ID" value="KAI3762667.1"/>
    <property type="molecule type" value="Genomic_DNA"/>
</dbReference>
<dbReference type="Proteomes" id="UP001056120">
    <property type="component" value="Linkage Group LG17"/>
</dbReference>
<evidence type="ECO:0000313" key="2">
    <source>
        <dbReference type="Proteomes" id="UP001056120"/>
    </source>
</evidence>
<name>A0ACB9EUY8_9ASTR</name>
<accession>A0ACB9EUY8</accession>
<organism evidence="1 2">
    <name type="scientific">Smallanthus sonchifolius</name>
    <dbReference type="NCBI Taxonomy" id="185202"/>
    <lineage>
        <taxon>Eukaryota</taxon>
        <taxon>Viridiplantae</taxon>
        <taxon>Streptophyta</taxon>
        <taxon>Embryophyta</taxon>
        <taxon>Tracheophyta</taxon>
        <taxon>Spermatophyta</taxon>
        <taxon>Magnoliopsida</taxon>
        <taxon>eudicotyledons</taxon>
        <taxon>Gunneridae</taxon>
        <taxon>Pentapetalae</taxon>
        <taxon>asterids</taxon>
        <taxon>campanulids</taxon>
        <taxon>Asterales</taxon>
        <taxon>Asteraceae</taxon>
        <taxon>Asteroideae</taxon>
        <taxon>Heliantheae alliance</taxon>
        <taxon>Millerieae</taxon>
        <taxon>Smallanthus</taxon>
    </lineage>
</organism>
<protein>
    <submittedName>
        <fullName evidence="1">Uncharacterized protein</fullName>
    </submittedName>
</protein>
<evidence type="ECO:0000313" key="1">
    <source>
        <dbReference type="EMBL" id="KAI3762667.1"/>
    </source>
</evidence>
<sequence length="171" mass="19442">MTAARNPHQATTPHGVHSSLKSWKESTRVTMVNHESEFKHQVSLDTDEPMAPETMNQPMADEVDHAMSAAEVLASMLLHWFANIATYVKHDDDLVFLQKRARVARKPGQQVQMPSQLGKCVKAAKEKHTRVETKKCIGSWGNIQKGKRSKRVRDRNPLSTFLRGGFLSRWR</sequence>
<gene>
    <name evidence="1" type="ORF">L1987_53107</name>
</gene>